<sequence length="130" mass="15165">MFWKKNEPPPPPPVVNDEPPGEVEKLLKIKNICWIAEMSAESYGEMSPEQQADEFGQYEYARYRQFQSEAISLAREMRDEFYRDSALHFLINLLMVAKEYELAKKLFNVVEVDIIQDAILKEYPALGAKF</sequence>
<dbReference type="EMBL" id="CP050292">
    <property type="protein sequence ID" value="QND70821.1"/>
    <property type="molecule type" value="Genomic_DNA"/>
</dbReference>
<name>A0A7G6TVN9_9BRAD</name>
<dbReference type="AlphaFoldDB" id="A0A7G6TVN9"/>
<evidence type="ECO:0000256" key="1">
    <source>
        <dbReference type="SAM" id="MobiDB-lite"/>
    </source>
</evidence>
<gene>
    <name evidence="2" type="ORF">HB776_05910</name>
</gene>
<protein>
    <submittedName>
        <fullName evidence="2">Uncharacterized protein</fullName>
    </submittedName>
</protein>
<organism evidence="2 3">
    <name type="scientific">Tardiphaga robiniae</name>
    <dbReference type="NCBI Taxonomy" id="943830"/>
    <lineage>
        <taxon>Bacteria</taxon>
        <taxon>Pseudomonadati</taxon>
        <taxon>Pseudomonadota</taxon>
        <taxon>Alphaproteobacteria</taxon>
        <taxon>Hyphomicrobiales</taxon>
        <taxon>Nitrobacteraceae</taxon>
        <taxon>Tardiphaga</taxon>
    </lineage>
</organism>
<dbReference type="Proteomes" id="UP000515291">
    <property type="component" value="Chromosome"/>
</dbReference>
<feature type="region of interest" description="Disordered" evidence="1">
    <location>
        <begin position="1"/>
        <end position="20"/>
    </location>
</feature>
<reference evidence="3" key="1">
    <citation type="journal article" date="2020" name="Mol. Plant Microbe">
        <title>Rhizobial microsymbionts of the narrowly endemic Oxytropis species growing in Kamchatka are characterized by significant genetic diversity and possess a set of genes that are associated with T3SS and T6SS secretion systems and can affect the development of symbiosis.</title>
        <authorList>
            <person name="Safronova V."/>
            <person name="Guro P."/>
            <person name="Sazanova A."/>
            <person name="Kuznetsova I."/>
            <person name="Belimov A."/>
            <person name="Yakubov V."/>
            <person name="Chirak E."/>
            <person name="Afonin A."/>
            <person name="Gogolev Y."/>
            <person name="Andronov E."/>
            <person name="Tikhonovich I."/>
        </authorList>
    </citation>
    <scope>NUCLEOTIDE SEQUENCE [LARGE SCALE GENOMIC DNA]</scope>
    <source>
        <strain evidence="3">581</strain>
    </source>
</reference>
<proteinExistence type="predicted"/>
<evidence type="ECO:0000313" key="3">
    <source>
        <dbReference type="Proteomes" id="UP000515291"/>
    </source>
</evidence>
<accession>A0A7G6TVN9</accession>
<evidence type="ECO:0000313" key="2">
    <source>
        <dbReference type="EMBL" id="QND70821.1"/>
    </source>
</evidence>
<dbReference type="RefSeq" id="WP_184516011.1">
    <property type="nucleotide sequence ID" value="NZ_CP050292.1"/>
</dbReference>
<dbReference type="KEGG" id="trb:HB776_05910"/>